<gene>
    <name evidence="2" type="ORF">C1H46_017995</name>
</gene>
<feature type="region of interest" description="Disordered" evidence="1">
    <location>
        <begin position="124"/>
        <end position="154"/>
    </location>
</feature>
<reference evidence="2 3" key="1">
    <citation type="journal article" date="2019" name="G3 (Bethesda)">
        <title>Sequencing of a Wild Apple (Malus baccata) Genome Unravels the Differences Between Cultivated and Wild Apple Species Regarding Disease Resistance and Cold Tolerance.</title>
        <authorList>
            <person name="Chen X."/>
        </authorList>
    </citation>
    <scope>NUCLEOTIDE SEQUENCE [LARGE SCALE GENOMIC DNA]</scope>
    <source>
        <strain evidence="3">cv. Shandingzi</strain>
        <tissue evidence="2">Leaves</tissue>
    </source>
</reference>
<evidence type="ECO:0000313" key="2">
    <source>
        <dbReference type="EMBL" id="TQD96361.1"/>
    </source>
</evidence>
<comment type="caution">
    <text evidence="2">The sequence shown here is derived from an EMBL/GenBank/DDBJ whole genome shotgun (WGS) entry which is preliminary data.</text>
</comment>
<accession>A0A540MC99</accession>
<evidence type="ECO:0000313" key="3">
    <source>
        <dbReference type="Proteomes" id="UP000315295"/>
    </source>
</evidence>
<dbReference type="AlphaFoldDB" id="A0A540MC99"/>
<keyword evidence="3" id="KW-1185">Reference proteome</keyword>
<evidence type="ECO:0000256" key="1">
    <source>
        <dbReference type="SAM" id="MobiDB-lite"/>
    </source>
</evidence>
<dbReference type="Proteomes" id="UP000315295">
    <property type="component" value="Unassembled WGS sequence"/>
</dbReference>
<sequence length="154" mass="17273">MAIRVLIDVDVHLPLKPVLVVNRDEELPTFISYENLFEVCFYCGRRKVENCGCDEEDKDVSWFMVNKVFGDDPNVLPDEGGKGLGLAFPGIEDDLIFCFPQPEIMKEVGSQDESRVGLDDDNKTITHVVEGPPTKRRRDLVGEGTGYSHAVDEN</sequence>
<organism evidence="2 3">
    <name type="scientific">Malus baccata</name>
    <name type="common">Siberian crab apple</name>
    <name type="synonym">Pyrus baccata</name>
    <dbReference type="NCBI Taxonomy" id="106549"/>
    <lineage>
        <taxon>Eukaryota</taxon>
        <taxon>Viridiplantae</taxon>
        <taxon>Streptophyta</taxon>
        <taxon>Embryophyta</taxon>
        <taxon>Tracheophyta</taxon>
        <taxon>Spermatophyta</taxon>
        <taxon>Magnoliopsida</taxon>
        <taxon>eudicotyledons</taxon>
        <taxon>Gunneridae</taxon>
        <taxon>Pentapetalae</taxon>
        <taxon>rosids</taxon>
        <taxon>fabids</taxon>
        <taxon>Rosales</taxon>
        <taxon>Rosaceae</taxon>
        <taxon>Amygdaloideae</taxon>
        <taxon>Maleae</taxon>
        <taxon>Malus</taxon>
    </lineage>
</organism>
<protein>
    <submittedName>
        <fullName evidence="2">Uncharacterized protein</fullName>
    </submittedName>
</protein>
<name>A0A540MC99_MALBA</name>
<dbReference type="EMBL" id="VIEB01000293">
    <property type="protein sequence ID" value="TQD96361.1"/>
    <property type="molecule type" value="Genomic_DNA"/>
</dbReference>
<proteinExistence type="predicted"/>